<dbReference type="Gene3D" id="2.60.40.10">
    <property type="entry name" value="Immunoglobulins"/>
    <property type="match status" value="2"/>
</dbReference>
<protein>
    <submittedName>
        <fullName evidence="4">Ig-like domain-containing protein</fullName>
    </submittedName>
</protein>
<dbReference type="InterPro" id="IPR007110">
    <property type="entry name" value="Ig-like_dom"/>
</dbReference>
<dbReference type="OrthoDB" id="10015491at2759"/>
<dbReference type="InterPro" id="IPR036179">
    <property type="entry name" value="Ig-like_dom_sf"/>
</dbReference>
<dbReference type="PANTHER" id="PTHR21261">
    <property type="entry name" value="BEAT PROTEIN"/>
    <property type="match status" value="1"/>
</dbReference>
<evidence type="ECO:0000313" key="4">
    <source>
        <dbReference type="EMBL" id="KAF0766740.1"/>
    </source>
</evidence>
<keyword evidence="5" id="KW-1185">Reference proteome</keyword>
<keyword evidence="2" id="KW-0812">Transmembrane</keyword>
<keyword evidence="2" id="KW-0472">Membrane</keyword>
<dbReference type="Proteomes" id="UP000478052">
    <property type="component" value="Unassembled WGS sequence"/>
</dbReference>
<feature type="region of interest" description="Disordered" evidence="1">
    <location>
        <begin position="313"/>
        <end position="335"/>
    </location>
</feature>
<feature type="domain" description="Ig-like" evidence="3">
    <location>
        <begin position="40"/>
        <end position="132"/>
    </location>
</feature>
<evidence type="ECO:0000313" key="5">
    <source>
        <dbReference type="Proteomes" id="UP000478052"/>
    </source>
</evidence>
<proteinExistence type="predicted"/>
<comment type="caution">
    <text evidence="4">The sequence shown here is derived from an EMBL/GenBank/DDBJ whole genome shotgun (WGS) entry which is preliminary data.</text>
</comment>
<organism evidence="4 5">
    <name type="scientific">Aphis craccivora</name>
    <name type="common">Cowpea aphid</name>
    <dbReference type="NCBI Taxonomy" id="307492"/>
    <lineage>
        <taxon>Eukaryota</taxon>
        <taxon>Metazoa</taxon>
        <taxon>Ecdysozoa</taxon>
        <taxon>Arthropoda</taxon>
        <taxon>Hexapoda</taxon>
        <taxon>Insecta</taxon>
        <taxon>Pterygota</taxon>
        <taxon>Neoptera</taxon>
        <taxon>Paraneoptera</taxon>
        <taxon>Hemiptera</taxon>
        <taxon>Sternorrhyncha</taxon>
        <taxon>Aphidomorpha</taxon>
        <taxon>Aphidoidea</taxon>
        <taxon>Aphididae</taxon>
        <taxon>Aphidini</taxon>
        <taxon>Aphis</taxon>
        <taxon>Aphis</taxon>
    </lineage>
</organism>
<sequence>MVKYVYSVIVIACASAYLCVLTLALKIIDVLVPRYADLKQSVKLECNFDVGHDKLYSVKWYKDDHEFYRFVPEDRPTIQVFHLPGIILDLSHCNMRKIKLSNLTLQTSGIYRCEVSTDGPKFEMVFKSANMNVLAYPEENPLIEGVLNRYAVGDLLSGNCTSSKSYPQPLMTWYVNGVQASNNQMENYPVMVNPEGPLYSKAVGIRFKVEKDHFQGPNEELDLTCEASLIQEQLKWRKMIVIQSLTQSYTENMFLEKYRNNINTINPAVTSSRHPVINIFSFITIIVGHRMLKFGREDKNNRTNRIKNISNELPRISRNKGQRGEEDSCRSAQTR</sequence>
<evidence type="ECO:0000259" key="3">
    <source>
        <dbReference type="PROSITE" id="PS50835"/>
    </source>
</evidence>
<gene>
    <name evidence="4" type="ORF">FWK35_00014436</name>
</gene>
<dbReference type="InterPro" id="IPR013783">
    <property type="entry name" value="Ig-like_fold"/>
</dbReference>
<evidence type="ECO:0000256" key="1">
    <source>
        <dbReference type="SAM" id="MobiDB-lite"/>
    </source>
</evidence>
<dbReference type="InterPro" id="IPR003599">
    <property type="entry name" value="Ig_sub"/>
</dbReference>
<dbReference type="EMBL" id="VUJU01001116">
    <property type="protein sequence ID" value="KAF0766740.1"/>
    <property type="molecule type" value="Genomic_DNA"/>
</dbReference>
<dbReference type="FunFam" id="2.60.40.10:FF:000437">
    <property type="entry name" value="Beat-IIIc, isoform A"/>
    <property type="match status" value="1"/>
</dbReference>
<accession>A0A6G0Z876</accession>
<name>A0A6G0Z876_APHCR</name>
<keyword evidence="2" id="KW-1133">Transmembrane helix</keyword>
<dbReference type="AlphaFoldDB" id="A0A6G0Z876"/>
<dbReference type="SMART" id="SM00409">
    <property type="entry name" value="IG"/>
    <property type="match status" value="1"/>
</dbReference>
<evidence type="ECO:0000256" key="2">
    <source>
        <dbReference type="SAM" id="Phobius"/>
    </source>
</evidence>
<dbReference type="PROSITE" id="PS50835">
    <property type="entry name" value="IG_LIKE"/>
    <property type="match status" value="1"/>
</dbReference>
<dbReference type="SUPFAM" id="SSF48726">
    <property type="entry name" value="Immunoglobulin"/>
    <property type="match status" value="2"/>
</dbReference>
<feature type="transmembrane region" description="Helical" evidence="2">
    <location>
        <begin position="6"/>
        <end position="25"/>
    </location>
</feature>
<reference evidence="4 5" key="1">
    <citation type="submission" date="2019-08" db="EMBL/GenBank/DDBJ databases">
        <title>Whole genome of Aphis craccivora.</title>
        <authorList>
            <person name="Voronova N.V."/>
            <person name="Shulinski R.S."/>
            <person name="Bandarenka Y.V."/>
            <person name="Zhorov D.G."/>
            <person name="Warner D."/>
        </authorList>
    </citation>
    <scope>NUCLEOTIDE SEQUENCE [LARGE SCALE GENOMIC DNA]</scope>
    <source>
        <strain evidence="4">180601</strain>
        <tissue evidence="4">Whole Body</tissue>
    </source>
</reference>
<dbReference type="PANTHER" id="PTHR21261:SF15">
    <property type="entry name" value="BEATEN PATH IIIA, ISOFORM D-RELATED"/>
    <property type="match status" value="1"/>
</dbReference>